<dbReference type="AlphaFoldDB" id="H5S9X0"/>
<accession>H5S9X0</accession>
<organism evidence="3">
    <name type="scientific">uncultured Acetothermia bacterium</name>
    <dbReference type="NCBI Taxonomy" id="236499"/>
    <lineage>
        <taxon>Bacteria</taxon>
        <taxon>Candidatus Bipolaricaulota</taxon>
        <taxon>environmental samples</taxon>
    </lineage>
</organism>
<comment type="function">
    <text evidence="2">Antitoxin component of a type II toxin-antitoxin (TA) system.</text>
</comment>
<protein>
    <recommendedName>
        <fullName evidence="2">Antitoxin</fullName>
    </recommendedName>
</protein>
<evidence type="ECO:0000256" key="2">
    <source>
        <dbReference type="RuleBase" id="RU362080"/>
    </source>
</evidence>
<dbReference type="Pfam" id="PF02604">
    <property type="entry name" value="PhdYeFM_antitox"/>
    <property type="match status" value="1"/>
</dbReference>
<dbReference type="Gene3D" id="3.40.1620.10">
    <property type="entry name" value="YefM-like domain"/>
    <property type="match status" value="1"/>
</dbReference>
<dbReference type="InterPro" id="IPR036165">
    <property type="entry name" value="YefM-like_sf"/>
</dbReference>
<evidence type="ECO:0000256" key="1">
    <source>
        <dbReference type="ARBA" id="ARBA00009981"/>
    </source>
</evidence>
<dbReference type="SUPFAM" id="SSF143120">
    <property type="entry name" value="YefM-like"/>
    <property type="match status" value="1"/>
</dbReference>
<gene>
    <name evidence="3" type="ORF">HGMM_F03H09C15</name>
</gene>
<reference evidence="3" key="2">
    <citation type="journal article" date="2012" name="PLoS ONE">
        <title>A Deeply Branching Thermophilic Bacterium with an Ancient Acetyl-CoA Pathway Dominates a Subsurface Ecosystem.</title>
        <authorList>
            <person name="Takami H."/>
            <person name="Noguchi H."/>
            <person name="Takaki Y."/>
            <person name="Uchiyama I."/>
            <person name="Toyoda A."/>
            <person name="Nishi S."/>
            <person name="Chee G.-J."/>
            <person name="Arai W."/>
            <person name="Nunoura T."/>
            <person name="Itoh T."/>
            <person name="Hattori M."/>
            <person name="Takai K."/>
        </authorList>
    </citation>
    <scope>NUCLEOTIDE SEQUENCE</scope>
</reference>
<proteinExistence type="inferred from homology"/>
<dbReference type="EMBL" id="AP011644">
    <property type="protein sequence ID" value="BAL52956.1"/>
    <property type="molecule type" value="Genomic_DNA"/>
</dbReference>
<reference evidence="3" key="1">
    <citation type="journal article" date="2005" name="Environ. Microbiol.">
        <title>Genetic and functional properties of uncultivated thermophilic crenarchaeotes from a subsurface gold mine as revealed by analysis of genome fragments.</title>
        <authorList>
            <person name="Nunoura T."/>
            <person name="Hirayama H."/>
            <person name="Takami H."/>
            <person name="Oida H."/>
            <person name="Nishi S."/>
            <person name="Shimamura S."/>
            <person name="Suzuki Y."/>
            <person name="Inagaki F."/>
            <person name="Takai K."/>
            <person name="Nealson K.H."/>
            <person name="Horikoshi K."/>
        </authorList>
    </citation>
    <scope>NUCLEOTIDE SEQUENCE</scope>
</reference>
<evidence type="ECO:0000313" key="3">
    <source>
        <dbReference type="EMBL" id="BAL52956.1"/>
    </source>
</evidence>
<dbReference type="InterPro" id="IPR006442">
    <property type="entry name" value="Antitoxin_Phd/YefM"/>
</dbReference>
<dbReference type="NCBIfam" id="TIGR01552">
    <property type="entry name" value="phd_fam"/>
    <property type="match status" value="1"/>
</dbReference>
<name>H5S9X0_9BACT</name>
<sequence>MRIVGVREFRQQATTLLKAVRQRKEVLVLTRHGQPCGIVLPLHGDEWEDFVLAQHPQLQRDFEEARQQIARGQFVTLRQLQAKEK</sequence>
<comment type="similarity">
    <text evidence="1 2">Belongs to the phD/YefM antitoxin family.</text>
</comment>